<reference evidence="1" key="1">
    <citation type="journal article" date="2021" name="PeerJ">
        <title>Extensive microbial diversity within the chicken gut microbiome revealed by metagenomics and culture.</title>
        <authorList>
            <person name="Gilroy R."/>
            <person name="Ravi A."/>
            <person name="Getino M."/>
            <person name="Pursley I."/>
            <person name="Horton D.L."/>
            <person name="Alikhan N.F."/>
            <person name="Baker D."/>
            <person name="Gharbi K."/>
            <person name="Hall N."/>
            <person name="Watson M."/>
            <person name="Adriaenssens E.M."/>
            <person name="Foster-Nyarko E."/>
            <person name="Jarju S."/>
            <person name="Secka A."/>
            <person name="Antonio M."/>
            <person name="Oren A."/>
            <person name="Chaudhuri R.R."/>
            <person name="La Ragione R."/>
            <person name="Hildebrand F."/>
            <person name="Pallen M.J."/>
        </authorList>
    </citation>
    <scope>NUCLEOTIDE SEQUENCE</scope>
    <source>
        <strain evidence="1">A6-441</strain>
    </source>
</reference>
<organism evidence="1 2">
    <name type="scientific">Candidatus Fusobacterium pullicola</name>
    <dbReference type="NCBI Taxonomy" id="2838601"/>
    <lineage>
        <taxon>Bacteria</taxon>
        <taxon>Fusobacteriati</taxon>
        <taxon>Fusobacteriota</taxon>
        <taxon>Fusobacteriia</taxon>
        <taxon>Fusobacteriales</taxon>
        <taxon>Fusobacteriaceae</taxon>
        <taxon>Fusobacterium</taxon>
    </lineage>
</organism>
<dbReference type="EMBL" id="JAHLFN010000081">
    <property type="protein sequence ID" value="MBU3843154.1"/>
    <property type="molecule type" value="Genomic_DNA"/>
</dbReference>
<proteinExistence type="predicted"/>
<dbReference type="AlphaFoldDB" id="A0A9E2L1A1"/>
<evidence type="ECO:0000313" key="1">
    <source>
        <dbReference type="EMBL" id="MBU3843154.1"/>
    </source>
</evidence>
<sequence>MWRLKNKLSIIGIIVFLLGTQTVYTKNPEKDIEDVYLEIRAERLNDDFYMIKYDNSKNEAYIGLKSFFFFLQLFSLDVNTQNYTVSGMINGKDISTRFTQDEAFVDENDELYVKSKALIEKMDFEYLTLDMETLVLDVNPNFVLPYEEKEQGRVERLRLEERKVLEGEQFDLEMKRKLISPGILKLKYDLNDVKNSDDYNFSYEYGSQLLYGELYVSGDIKPESELNEINLKYTDIIEDNDLTIGYLDTTFPSFASLESDLIGISLDNYDTYSQTENGITVIRGEADDADSIELYRNGMLVDYLTSPPRNFEFRLADGSTNARYLLKIYYKNGGIEERYVYSLNDMDALAKGKWKPVIQIGKTKEKGDFQALVKSYYGVTDKFTLGAGYLNLINSDGRNLKMIENDFIYNTRHLNYPTLINFTNYYEVDKNEESYNLSISQNINDYELKFTEEKYSPFVVGEEGTKKYDSLSLYKPFEYNSYEIGVSKTTELMRSFNTNESIENTTKDIYGAFYTSYFNPWSFSFRVTRTLSGDYKYITYEPSISYSGWALIVLDAEITKYDDYSKYFESYGLRADKRRVEILKDRLYMDLGLEAKFVKGVTSGNKDSFVYGITFSMDLEDYINIDVNSDIEVADNGKSTSTTGLTVTKAINLATPLAKMDNDISVNNYTIQGKVFLDRNGNGVYDKKIDVPLEGVGVLINNQEFLTDKYGNYLGDNSIIDEIITLDVNRKTIDPMYKNSKGTIRIKARNSNSLKVDIPIEVVSMLTGNIWNTEDFTEREFTQNIVMSSIQLEKDGKVYKEIDPEFDGLFFFDDIPPGKYNMKFIYLGQENVKFSPENIEVNVKLQDPDEGEYFEGLDTKMVREEEVENTEDINNY</sequence>
<gene>
    <name evidence="1" type="ORF">IAA47_09290</name>
</gene>
<evidence type="ECO:0000313" key="2">
    <source>
        <dbReference type="Proteomes" id="UP000724657"/>
    </source>
</evidence>
<reference evidence="1" key="2">
    <citation type="submission" date="2021-04" db="EMBL/GenBank/DDBJ databases">
        <authorList>
            <person name="Gilroy R."/>
        </authorList>
    </citation>
    <scope>NUCLEOTIDE SEQUENCE</scope>
    <source>
        <strain evidence="1">A6-441</strain>
    </source>
</reference>
<comment type="caution">
    <text evidence="1">The sequence shown here is derived from an EMBL/GenBank/DDBJ whole genome shotgun (WGS) entry which is preliminary data.</text>
</comment>
<accession>A0A9E2L1A1</accession>
<dbReference type="Gene3D" id="2.60.40.10">
    <property type="entry name" value="Immunoglobulins"/>
    <property type="match status" value="1"/>
</dbReference>
<dbReference type="InterPro" id="IPR013783">
    <property type="entry name" value="Ig-like_fold"/>
</dbReference>
<evidence type="ECO:0008006" key="3">
    <source>
        <dbReference type="Google" id="ProtNLM"/>
    </source>
</evidence>
<name>A0A9E2L1A1_9FUSO</name>
<protein>
    <recommendedName>
        <fullName evidence="3">SD-repeat containing protein B domain-containing protein</fullName>
    </recommendedName>
</protein>
<dbReference type="Proteomes" id="UP000724657">
    <property type="component" value="Unassembled WGS sequence"/>
</dbReference>